<keyword evidence="1" id="KW-0175">Coiled coil</keyword>
<evidence type="ECO:0000313" key="5">
    <source>
        <dbReference type="Proteomes" id="UP000315389"/>
    </source>
</evidence>
<reference evidence="4 5" key="1">
    <citation type="submission" date="2019-06" db="EMBL/GenBank/DDBJ databases">
        <title>Sequencing the genomes of 1000 actinobacteria strains.</title>
        <authorList>
            <person name="Klenk H.-P."/>
        </authorList>
    </citation>
    <scope>NUCLEOTIDE SEQUENCE [LARGE SCALE GENOMIC DNA]</scope>
    <source>
        <strain evidence="4 5">DSM 4813</strain>
    </source>
</reference>
<sequence>MDFSEGITIVEGENEVGKSSIVEALRLIRTAKASSRTSAIRALQPAGRDVGPEVTLTIEAGGRELTYRKRWLKSPETSLTVEGERHEQFTSDTAHERFLAILRDTVDLDLLAELDTQQGASLEQPQLAQIAALHQALDETGEAAGEHDDLLARVEDEYGRYYTGTGKPNKDFANARSAVTEAQGRVTEARERIVDVDRLTSSHRQHAEKAAELEQELARSKKNLASLDARDSELTALRTALTNAEEALKSAERQLDSMADARRTRQQSIAEVAERKERVAELSHAEQTTRERLKDLQDRTEAAADAERAQATAARQAHRVAATAAVRLDRHRTAVLLSDLEAKFARATAADEELRRAEQTAAASTIDDKVIATLIERETQVRVARAARDSAAPTVRVTRLGETPVRIGDEQLAAAGAREMPVLDTVEIEAPGVVRIEMAPGLAPEELDAELLAAEQSLMQTLMNAGVESVSQARTLAEQHRLATAERDAARAGLAGLLDGTTLPALGNEVAALRAKLIAREDDGRGGDGGDGSSDDGDGGDDGDGSRGDGGDGSRDDGSRGDGSSRGDGGDGSRNQDAGDPHAGDHVIDTEALATTAREAAEADEAARNAAEEARIATTSLRTALDTTRTEHVRAEAGLETARAELSIAKERLATARATRPDDDLDSAVATAVLEVARTREALAGAKEELASQDADLLALELDNARRLVDRHAKHLEQQSKEVTRLQAVLDDRAEQGLFDALSEAEADLEHATARHARMARAATAVQTLRDALLRHRAAAQRRYVAPFKERIEALGRPIFGRDFRVDVTTDLRIASRTLGGVTVPFESLSAGAREQVALLGRLACAELVDPGRGGPLLLDDTFGFADPKRLQAINVVLNATGRNAQIVLLTCQPDRFKDLGGVDIVTLFAD</sequence>
<dbReference type="InterPro" id="IPR027417">
    <property type="entry name" value="P-loop_NTPase"/>
</dbReference>
<name>A0A542ZA41_RARFA</name>
<feature type="compositionally biased region" description="Basic and acidic residues" evidence="2">
    <location>
        <begin position="280"/>
        <end position="308"/>
    </location>
</feature>
<evidence type="ECO:0000256" key="1">
    <source>
        <dbReference type="SAM" id="Coils"/>
    </source>
</evidence>
<dbReference type="EMBL" id="VFOS01000005">
    <property type="protein sequence ID" value="TQL57185.1"/>
    <property type="molecule type" value="Genomic_DNA"/>
</dbReference>
<feature type="compositionally biased region" description="Acidic residues" evidence="2">
    <location>
        <begin position="533"/>
        <end position="543"/>
    </location>
</feature>
<accession>A0A542ZA41</accession>
<protein>
    <submittedName>
        <fullName evidence="4">AAA domain-containing protein</fullName>
    </submittedName>
</protein>
<dbReference type="InterPro" id="IPR038729">
    <property type="entry name" value="Rad50/SbcC_AAA"/>
</dbReference>
<evidence type="ECO:0000259" key="3">
    <source>
        <dbReference type="Pfam" id="PF13476"/>
    </source>
</evidence>
<dbReference type="SUPFAM" id="SSF52540">
    <property type="entry name" value="P-loop containing nucleoside triphosphate hydrolases"/>
    <property type="match status" value="1"/>
</dbReference>
<dbReference type="Proteomes" id="UP000315389">
    <property type="component" value="Unassembled WGS sequence"/>
</dbReference>
<keyword evidence="5" id="KW-1185">Reference proteome</keyword>
<dbReference type="Gene3D" id="3.40.50.300">
    <property type="entry name" value="P-loop containing nucleotide triphosphate hydrolases"/>
    <property type="match status" value="2"/>
</dbReference>
<feature type="compositionally biased region" description="Basic and acidic residues" evidence="2">
    <location>
        <begin position="544"/>
        <end position="571"/>
    </location>
</feature>
<proteinExistence type="predicted"/>
<dbReference type="GO" id="GO:0016887">
    <property type="term" value="F:ATP hydrolysis activity"/>
    <property type="evidence" value="ECO:0007669"/>
    <property type="project" value="InterPro"/>
</dbReference>
<dbReference type="PANTHER" id="PTHR41259:SF1">
    <property type="entry name" value="DOUBLE-STRAND BREAK REPAIR RAD50 ATPASE, PUTATIVE-RELATED"/>
    <property type="match status" value="1"/>
</dbReference>
<dbReference type="GO" id="GO:0006302">
    <property type="term" value="P:double-strand break repair"/>
    <property type="evidence" value="ECO:0007669"/>
    <property type="project" value="InterPro"/>
</dbReference>
<organism evidence="4 5">
    <name type="scientific">Rarobacter faecitabidus</name>
    <dbReference type="NCBI Taxonomy" id="13243"/>
    <lineage>
        <taxon>Bacteria</taxon>
        <taxon>Bacillati</taxon>
        <taxon>Actinomycetota</taxon>
        <taxon>Actinomycetes</taxon>
        <taxon>Micrococcales</taxon>
        <taxon>Rarobacteraceae</taxon>
        <taxon>Rarobacter</taxon>
    </lineage>
</organism>
<feature type="coiled-coil region" evidence="1">
    <location>
        <begin position="639"/>
        <end position="762"/>
    </location>
</feature>
<feature type="region of interest" description="Disordered" evidence="2">
    <location>
        <begin position="521"/>
        <end position="585"/>
    </location>
</feature>
<comment type="caution">
    <text evidence="4">The sequence shown here is derived from an EMBL/GenBank/DDBJ whole genome shotgun (WGS) entry which is preliminary data.</text>
</comment>
<feature type="region of interest" description="Disordered" evidence="2">
    <location>
        <begin position="280"/>
        <end position="311"/>
    </location>
</feature>
<evidence type="ECO:0000256" key="2">
    <source>
        <dbReference type="SAM" id="MobiDB-lite"/>
    </source>
</evidence>
<gene>
    <name evidence="4" type="ORF">FB461_2306</name>
</gene>
<feature type="domain" description="Rad50/SbcC-type AAA" evidence="3">
    <location>
        <begin position="2"/>
        <end position="296"/>
    </location>
</feature>
<dbReference type="PANTHER" id="PTHR41259">
    <property type="entry name" value="DOUBLE-STRAND BREAK REPAIR RAD50 ATPASE, PUTATIVE-RELATED"/>
    <property type="match status" value="1"/>
</dbReference>
<dbReference type="AlphaFoldDB" id="A0A542ZA41"/>
<dbReference type="Pfam" id="PF13476">
    <property type="entry name" value="AAA_23"/>
    <property type="match status" value="1"/>
</dbReference>
<evidence type="ECO:0000313" key="4">
    <source>
        <dbReference type="EMBL" id="TQL57185.1"/>
    </source>
</evidence>